<dbReference type="EMBL" id="BAWF01000067">
    <property type="protein sequence ID" value="GAF49081.1"/>
    <property type="molecule type" value="Genomic_DNA"/>
</dbReference>
<evidence type="ECO:0000259" key="1">
    <source>
        <dbReference type="Pfam" id="PF00557"/>
    </source>
</evidence>
<dbReference type="AlphaFoldDB" id="X0QDX2"/>
<dbReference type="OrthoDB" id="9803194at2"/>
<dbReference type="Gene3D" id="3.40.350.10">
    <property type="entry name" value="Creatinase/prolidase N-terminal domain"/>
    <property type="match status" value="1"/>
</dbReference>
<dbReference type="InterPro" id="IPR000587">
    <property type="entry name" value="Creatinase_N"/>
</dbReference>
<dbReference type="SUPFAM" id="SSF55920">
    <property type="entry name" value="Creatinase/aminopeptidase"/>
    <property type="match status" value="1"/>
</dbReference>
<comment type="caution">
    <text evidence="3">The sequence shown here is derived from an EMBL/GenBank/DDBJ whole genome shotgun (WGS) entry which is preliminary data.</text>
</comment>
<dbReference type="SUPFAM" id="SSF53092">
    <property type="entry name" value="Creatinase/prolidase N-terminal domain"/>
    <property type="match status" value="1"/>
</dbReference>
<dbReference type="InterPro" id="IPR050659">
    <property type="entry name" value="Peptidase_M24B"/>
</dbReference>
<dbReference type="RefSeq" id="WP_052033602.1">
    <property type="nucleotide sequence ID" value="NZ_BAWF01000067.1"/>
</dbReference>
<evidence type="ECO:0000313" key="3">
    <source>
        <dbReference type="EMBL" id="GAF49081.1"/>
    </source>
</evidence>
<protein>
    <recommendedName>
        <fullName evidence="5">Peptidase M24 family protein</fullName>
    </recommendedName>
</protein>
<gene>
    <name evidence="3" type="ORF">RW1_067_00150</name>
</gene>
<feature type="domain" description="Peptidase M24" evidence="1">
    <location>
        <begin position="180"/>
        <end position="379"/>
    </location>
</feature>
<keyword evidence="4" id="KW-1185">Reference proteome</keyword>
<dbReference type="InterPro" id="IPR036005">
    <property type="entry name" value="Creatinase/aminopeptidase-like"/>
</dbReference>
<dbReference type="InterPro" id="IPR000994">
    <property type="entry name" value="Pept_M24"/>
</dbReference>
<name>X0QDX2_RHOWR</name>
<dbReference type="PANTHER" id="PTHR46112:SF3">
    <property type="entry name" value="AMINOPEPTIDASE YPDF"/>
    <property type="match status" value="1"/>
</dbReference>
<reference evidence="3 4" key="1">
    <citation type="submission" date="2014-02" db="EMBL/GenBank/DDBJ databases">
        <title>Whole genome shotgun sequence of Rhodococcus wratislaviensis NBRC 100605.</title>
        <authorList>
            <person name="Hosoyama A."/>
            <person name="Tsuchikane K."/>
            <person name="Yoshida I."/>
            <person name="Ohji S."/>
            <person name="Ichikawa N."/>
            <person name="Yamazoe A."/>
            <person name="Fujita N."/>
        </authorList>
    </citation>
    <scope>NUCLEOTIDE SEQUENCE [LARGE SCALE GENOMIC DNA]</scope>
    <source>
        <strain evidence="3 4">NBRC 100605</strain>
    </source>
</reference>
<dbReference type="Proteomes" id="UP000019491">
    <property type="component" value="Unassembled WGS sequence"/>
</dbReference>
<proteinExistence type="predicted"/>
<dbReference type="Pfam" id="PF00557">
    <property type="entry name" value="Peptidase_M24"/>
    <property type="match status" value="1"/>
</dbReference>
<feature type="domain" description="Creatinase N-terminal" evidence="2">
    <location>
        <begin position="15"/>
        <end position="172"/>
    </location>
</feature>
<sequence length="397" mass="42195">MTLTLPAIGDITEARLDRLRDTLAESSYDAIVCCGFENIQYATGYRSAPGANRRSQRMAAIVTPAVVLLVGGTAEAAPAVAGGIAPDRYIPYGAFHFDSVTEHHPALQCAPQQASLGAGVEYAARLLQSVPLSVVGVDEDDCADEVRNALVSALPGATFANASGWLQGVRSIKLPGEIDRLRHAAGLAEDGITAAIAAAAPGVTENELSAIVGRTMAAGGAMPRSITLTTGERSALADEFPTNTVIREGYLLRFDVSCDYEGYRSDIGRTAVIGEPTALQSDRYNAIWRGEEREIEICRPGLRTADLFAAAIEAVEESGLRPCRRNHCGHGIGMQIYEGFRVAPSDKHVLEPGNVLCVETPYYVLGWGGMMVEDTLVVTPTGAETLTVSTRELRTVS</sequence>
<evidence type="ECO:0008006" key="5">
    <source>
        <dbReference type="Google" id="ProtNLM"/>
    </source>
</evidence>
<evidence type="ECO:0000313" key="4">
    <source>
        <dbReference type="Proteomes" id="UP000019491"/>
    </source>
</evidence>
<dbReference type="CDD" id="cd01066">
    <property type="entry name" value="APP_MetAP"/>
    <property type="match status" value="1"/>
</dbReference>
<evidence type="ECO:0000259" key="2">
    <source>
        <dbReference type="Pfam" id="PF01321"/>
    </source>
</evidence>
<dbReference type="PANTHER" id="PTHR46112">
    <property type="entry name" value="AMINOPEPTIDASE"/>
    <property type="match status" value="1"/>
</dbReference>
<dbReference type="Pfam" id="PF01321">
    <property type="entry name" value="Creatinase_N"/>
    <property type="match status" value="1"/>
</dbReference>
<dbReference type="InterPro" id="IPR029149">
    <property type="entry name" value="Creatin/AminoP/Spt16_N"/>
</dbReference>
<accession>X0QDX2</accession>
<dbReference type="Gene3D" id="3.90.230.10">
    <property type="entry name" value="Creatinase/methionine aminopeptidase superfamily"/>
    <property type="match status" value="1"/>
</dbReference>
<organism evidence="3 4">
    <name type="scientific">Rhodococcus wratislaviensis NBRC 100605</name>
    <dbReference type="NCBI Taxonomy" id="1219028"/>
    <lineage>
        <taxon>Bacteria</taxon>
        <taxon>Bacillati</taxon>
        <taxon>Actinomycetota</taxon>
        <taxon>Actinomycetes</taxon>
        <taxon>Mycobacteriales</taxon>
        <taxon>Nocardiaceae</taxon>
        <taxon>Rhodococcus</taxon>
    </lineage>
</organism>